<sequence>MSVASAVITALEEYEFDPEAGFARLDPGESHCLGYMLHRSSRLVCVVDEKKTAVLDVDITIRNPAGGEQHDDDEIKYNITRLTLGSAAKLSFTLRRSISVPFAFRDPLDNETSSNKANWPERLPAEFLALIQRCGNPTPRIVVRFAGQGVSQATPQRRRQLMEEGDSSEQGGMQSTGLRKAL</sequence>
<feature type="compositionally biased region" description="Polar residues" evidence="1">
    <location>
        <begin position="168"/>
        <end position="182"/>
    </location>
</feature>
<name>A0A9P5DRW2_9HYPO</name>
<accession>A0A9P5DRW2</accession>
<dbReference type="OrthoDB" id="5102942at2759"/>
<dbReference type="AlphaFoldDB" id="A0A9P5DRW2"/>
<reference evidence="2" key="2">
    <citation type="submission" date="2020-02" db="EMBL/GenBank/DDBJ databases">
        <title>Identification and distribution of gene clusters putatively required for synthesis of sphingolipid metabolism inhibitors in phylogenetically diverse species of the filamentous fungus Fusarium.</title>
        <authorList>
            <person name="Kim H.-S."/>
            <person name="Busman M."/>
            <person name="Brown D.W."/>
            <person name="Divon H."/>
            <person name="Uhlig S."/>
            <person name="Proctor R.H."/>
        </authorList>
    </citation>
    <scope>NUCLEOTIDE SEQUENCE</scope>
    <source>
        <strain evidence="2">NRRL 25174</strain>
    </source>
</reference>
<gene>
    <name evidence="2" type="ORF">FBEOM_13104</name>
</gene>
<evidence type="ECO:0000256" key="1">
    <source>
        <dbReference type="SAM" id="MobiDB-lite"/>
    </source>
</evidence>
<dbReference type="EMBL" id="PVQB02000903">
    <property type="protein sequence ID" value="KAF4333085.1"/>
    <property type="molecule type" value="Genomic_DNA"/>
</dbReference>
<dbReference type="Proteomes" id="UP000730481">
    <property type="component" value="Unassembled WGS sequence"/>
</dbReference>
<reference evidence="2" key="1">
    <citation type="journal article" date="2017" name="Mycologia">
        <title>Fusarium algeriense, sp. nov., a novel toxigenic crown rot pathogen of durum wheat from Algeria is nested in the Fusarium burgessii species complex.</title>
        <authorList>
            <person name="Laraba I."/>
            <person name="Keddad A."/>
            <person name="Boureghda H."/>
            <person name="Abdallah N."/>
            <person name="Vaughan M.M."/>
            <person name="Proctor R.H."/>
            <person name="Busman M."/>
            <person name="O'Donnell K."/>
        </authorList>
    </citation>
    <scope>NUCLEOTIDE SEQUENCE</scope>
    <source>
        <strain evidence="2">NRRL 25174</strain>
    </source>
</reference>
<evidence type="ECO:0000313" key="2">
    <source>
        <dbReference type="EMBL" id="KAF4333085.1"/>
    </source>
</evidence>
<protein>
    <submittedName>
        <fullName evidence="2">Uncharacterized protein</fullName>
    </submittedName>
</protein>
<organism evidence="2 3">
    <name type="scientific">Fusarium beomiforme</name>
    <dbReference type="NCBI Taxonomy" id="44412"/>
    <lineage>
        <taxon>Eukaryota</taxon>
        <taxon>Fungi</taxon>
        <taxon>Dikarya</taxon>
        <taxon>Ascomycota</taxon>
        <taxon>Pezizomycotina</taxon>
        <taxon>Sordariomycetes</taxon>
        <taxon>Hypocreomycetidae</taxon>
        <taxon>Hypocreales</taxon>
        <taxon>Nectriaceae</taxon>
        <taxon>Fusarium</taxon>
        <taxon>Fusarium burgessii species complex</taxon>
    </lineage>
</organism>
<keyword evidence="3" id="KW-1185">Reference proteome</keyword>
<evidence type="ECO:0000313" key="3">
    <source>
        <dbReference type="Proteomes" id="UP000730481"/>
    </source>
</evidence>
<feature type="region of interest" description="Disordered" evidence="1">
    <location>
        <begin position="152"/>
        <end position="182"/>
    </location>
</feature>
<proteinExistence type="predicted"/>
<comment type="caution">
    <text evidence="2">The sequence shown here is derived from an EMBL/GenBank/DDBJ whole genome shotgun (WGS) entry which is preliminary data.</text>
</comment>